<evidence type="ECO:0000256" key="1">
    <source>
        <dbReference type="ARBA" id="ARBA00022723"/>
    </source>
</evidence>
<protein>
    <submittedName>
        <fullName evidence="5">tRNA-specific adenosine deaminase 2</fullName>
    </submittedName>
</protein>
<proteinExistence type="predicted"/>
<dbReference type="PROSITE" id="PS51747">
    <property type="entry name" value="CYT_DCMP_DEAMINASES_2"/>
    <property type="match status" value="1"/>
</dbReference>
<evidence type="ECO:0000313" key="5">
    <source>
        <dbReference type="EMBL" id="KAJ7392595.1"/>
    </source>
</evidence>
<evidence type="ECO:0000313" key="6">
    <source>
        <dbReference type="Proteomes" id="UP001163046"/>
    </source>
</evidence>
<dbReference type="OrthoDB" id="408702at2759"/>
<dbReference type="Gene3D" id="3.40.140.10">
    <property type="entry name" value="Cytidine Deaminase, domain 2"/>
    <property type="match status" value="1"/>
</dbReference>
<dbReference type="PROSITE" id="PS00903">
    <property type="entry name" value="CYT_DCMP_DEAMINASES_1"/>
    <property type="match status" value="1"/>
</dbReference>
<keyword evidence="3" id="KW-0862">Zinc</keyword>
<dbReference type="InterPro" id="IPR016193">
    <property type="entry name" value="Cytidine_deaminase-like"/>
</dbReference>
<keyword evidence="1" id="KW-0479">Metal-binding</keyword>
<dbReference type="SUPFAM" id="SSF53927">
    <property type="entry name" value="Cytidine deaminase-like"/>
    <property type="match status" value="1"/>
</dbReference>
<evidence type="ECO:0000256" key="2">
    <source>
        <dbReference type="ARBA" id="ARBA00022801"/>
    </source>
</evidence>
<dbReference type="GO" id="GO:0005737">
    <property type="term" value="C:cytoplasm"/>
    <property type="evidence" value="ECO:0007669"/>
    <property type="project" value="TreeGrafter"/>
</dbReference>
<dbReference type="PANTHER" id="PTHR11079:SF149">
    <property type="entry name" value="TRNA-SPECIFIC ADENOSINE DEAMINASE 2"/>
    <property type="match status" value="1"/>
</dbReference>
<dbReference type="AlphaFoldDB" id="A0A9X0DAC1"/>
<reference evidence="5" key="1">
    <citation type="submission" date="2023-01" db="EMBL/GenBank/DDBJ databases">
        <title>Genome assembly of the deep-sea coral Lophelia pertusa.</title>
        <authorList>
            <person name="Herrera S."/>
            <person name="Cordes E."/>
        </authorList>
    </citation>
    <scope>NUCLEOTIDE SEQUENCE</scope>
    <source>
        <strain evidence="5">USNM1676648</strain>
        <tissue evidence="5">Polyp</tissue>
    </source>
</reference>
<dbReference type="PANTHER" id="PTHR11079">
    <property type="entry name" value="CYTOSINE DEAMINASE FAMILY MEMBER"/>
    <property type="match status" value="1"/>
</dbReference>
<name>A0A9X0DAC1_9CNID</name>
<evidence type="ECO:0000259" key="4">
    <source>
        <dbReference type="PROSITE" id="PS51747"/>
    </source>
</evidence>
<dbReference type="CDD" id="cd01285">
    <property type="entry name" value="nucleoside_deaminase"/>
    <property type="match status" value="1"/>
</dbReference>
<organism evidence="5 6">
    <name type="scientific">Desmophyllum pertusum</name>
    <dbReference type="NCBI Taxonomy" id="174260"/>
    <lineage>
        <taxon>Eukaryota</taxon>
        <taxon>Metazoa</taxon>
        <taxon>Cnidaria</taxon>
        <taxon>Anthozoa</taxon>
        <taxon>Hexacorallia</taxon>
        <taxon>Scleractinia</taxon>
        <taxon>Caryophylliina</taxon>
        <taxon>Caryophylliidae</taxon>
        <taxon>Desmophyllum</taxon>
    </lineage>
</organism>
<dbReference type="GO" id="GO:0008270">
    <property type="term" value="F:zinc ion binding"/>
    <property type="evidence" value="ECO:0007669"/>
    <property type="project" value="InterPro"/>
</dbReference>
<evidence type="ECO:0000256" key="3">
    <source>
        <dbReference type="ARBA" id="ARBA00022833"/>
    </source>
</evidence>
<dbReference type="GO" id="GO:0005634">
    <property type="term" value="C:nucleus"/>
    <property type="evidence" value="ECO:0007669"/>
    <property type="project" value="TreeGrafter"/>
</dbReference>
<dbReference type="GO" id="GO:0052717">
    <property type="term" value="F:tRNA-specific adenosine-34 deaminase activity"/>
    <property type="evidence" value="ECO:0007669"/>
    <property type="project" value="UniProtKB-EC"/>
</dbReference>
<sequence>MADGTDEKWMEFALNLAKYALDKGEVPVGCIMVYKNQVIGTGRNEVNETKNATRHAELVAIDQVKLWCGNQCLCFEDVLRQCCLYVTVEPCIMCAAALRYLGVPKVVFGCANERFGGCGSILNIHTDDYSTDTSPHAPQKITSNNVGKPSECTVQEHCIEPESSVDFLQTELHVTDKLPHGATCNSYIDTSWGFAQGTPSDTIKPLDFISKKSSKNTLPGSKIISRSAAEELEGSLSEQPCLDASIIRNVECSGTQSKLDKVRRTPSSAIGKPFECIPGILASTAVDLLKEFYKGENPNAPIPKVKTKRPK</sequence>
<dbReference type="EMBL" id="MU825400">
    <property type="protein sequence ID" value="KAJ7392595.1"/>
    <property type="molecule type" value="Genomic_DNA"/>
</dbReference>
<dbReference type="InterPro" id="IPR016192">
    <property type="entry name" value="APOBEC/CMP_deaminase_Zn-bd"/>
</dbReference>
<gene>
    <name evidence="5" type="primary">ADAT2</name>
    <name evidence="5" type="ORF">OS493_010246</name>
</gene>
<feature type="domain" description="CMP/dCMP-type deaminase" evidence="4">
    <location>
        <begin position="4"/>
        <end position="129"/>
    </location>
</feature>
<keyword evidence="2" id="KW-0378">Hydrolase</keyword>
<dbReference type="GO" id="GO:0002100">
    <property type="term" value="P:tRNA wobble adenosine to inosine editing"/>
    <property type="evidence" value="ECO:0007669"/>
    <property type="project" value="InterPro"/>
</dbReference>
<comment type="caution">
    <text evidence="5">The sequence shown here is derived from an EMBL/GenBank/DDBJ whole genome shotgun (WGS) entry which is preliminary data.</text>
</comment>
<dbReference type="Pfam" id="PF00383">
    <property type="entry name" value="dCMP_cyt_deam_1"/>
    <property type="match status" value="1"/>
</dbReference>
<keyword evidence="6" id="KW-1185">Reference proteome</keyword>
<accession>A0A9X0DAC1</accession>
<dbReference type="InterPro" id="IPR002125">
    <property type="entry name" value="CMP_dCMP_dom"/>
</dbReference>
<dbReference type="Proteomes" id="UP001163046">
    <property type="component" value="Unassembled WGS sequence"/>
</dbReference>